<gene>
    <name evidence="2" type="ORF">FHP29_03160</name>
</gene>
<sequence length="89" mass="9197">MTGRDELSRAEITKDALQAGAEAAAHTVGEVATILTRAVGDVATAVGGLATEIFAIRDSSRRALADHGRDQAPVLDADADADAPELRQD</sequence>
<keyword evidence="3" id="KW-1185">Reference proteome</keyword>
<dbReference type="RefSeq" id="WP_139621415.1">
    <property type="nucleotide sequence ID" value="NZ_VDMP01000015.1"/>
</dbReference>
<reference evidence="2 3" key="1">
    <citation type="journal article" date="2016" name="Int. J. Syst. Evol. Microbiol.">
        <title>Nocardioides albidus sp. nov., an actinobacterium isolated from garden soil.</title>
        <authorList>
            <person name="Singh H."/>
            <person name="Du J."/>
            <person name="Trinh H."/>
            <person name="Won K."/>
            <person name="Yang J.E."/>
            <person name="Yin C."/>
            <person name="Kook M."/>
            <person name="Yi T.H."/>
        </authorList>
    </citation>
    <scope>NUCLEOTIDE SEQUENCE [LARGE SCALE GENOMIC DNA]</scope>
    <source>
        <strain evidence="2 3">CCTCC AB 2015297</strain>
    </source>
</reference>
<name>A0A5C4WI71_9ACTN</name>
<dbReference type="EMBL" id="VDMP01000015">
    <property type="protein sequence ID" value="TNM47186.1"/>
    <property type="molecule type" value="Genomic_DNA"/>
</dbReference>
<feature type="region of interest" description="Disordered" evidence="1">
    <location>
        <begin position="65"/>
        <end position="89"/>
    </location>
</feature>
<accession>A0A5C4WI71</accession>
<dbReference type="AlphaFoldDB" id="A0A5C4WI71"/>
<dbReference type="Proteomes" id="UP000313231">
    <property type="component" value="Unassembled WGS sequence"/>
</dbReference>
<evidence type="ECO:0000313" key="3">
    <source>
        <dbReference type="Proteomes" id="UP000313231"/>
    </source>
</evidence>
<protein>
    <submittedName>
        <fullName evidence="2">Uncharacterized protein</fullName>
    </submittedName>
</protein>
<proteinExistence type="predicted"/>
<evidence type="ECO:0000256" key="1">
    <source>
        <dbReference type="SAM" id="MobiDB-lite"/>
    </source>
</evidence>
<dbReference type="OrthoDB" id="3789162at2"/>
<comment type="caution">
    <text evidence="2">The sequence shown here is derived from an EMBL/GenBank/DDBJ whole genome shotgun (WGS) entry which is preliminary data.</text>
</comment>
<organism evidence="2 3">
    <name type="scientific">Nocardioides albidus</name>
    <dbReference type="NCBI Taxonomy" id="1517589"/>
    <lineage>
        <taxon>Bacteria</taxon>
        <taxon>Bacillati</taxon>
        <taxon>Actinomycetota</taxon>
        <taxon>Actinomycetes</taxon>
        <taxon>Propionibacteriales</taxon>
        <taxon>Nocardioidaceae</taxon>
        <taxon>Nocardioides</taxon>
    </lineage>
</organism>
<evidence type="ECO:0000313" key="2">
    <source>
        <dbReference type="EMBL" id="TNM47186.1"/>
    </source>
</evidence>